<evidence type="ECO:0008006" key="3">
    <source>
        <dbReference type="Google" id="ProtNLM"/>
    </source>
</evidence>
<dbReference type="Proteomes" id="UP001339962">
    <property type="component" value="Unassembled WGS sequence"/>
</dbReference>
<dbReference type="EMBL" id="JARTLI010000002">
    <property type="protein sequence ID" value="MED5050617.1"/>
    <property type="molecule type" value="Genomic_DNA"/>
</dbReference>
<comment type="caution">
    <text evidence="1">The sequence shown here is derived from an EMBL/GenBank/DDBJ whole genome shotgun (WGS) entry which is preliminary data.</text>
</comment>
<proteinExistence type="predicted"/>
<reference evidence="1 2" key="1">
    <citation type="submission" date="2023-03" db="EMBL/GenBank/DDBJ databases">
        <title>Bacillus Genome Sequencing.</title>
        <authorList>
            <person name="Dunlap C."/>
        </authorList>
    </citation>
    <scope>NUCLEOTIDE SEQUENCE [LARGE SCALE GENOMIC DNA]</scope>
    <source>
        <strain evidence="1 2">NRS-38</strain>
    </source>
</reference>
<gene>
    <name evidence="1" type="ORF">P9850_01870</name>
</gene>
<evidence type="ECO:0000313" key="2">
    <source>
        <dbReference type="Proteomes" id="UP001339962"/>
    </source>
</evidence>
<organism evidence="1 2">
    <name type="scientific">Anoxybacteroides rupiense</name>
    <dbReference type="NCBI Taxonomy" id="311460"/>
    <lineage>
        <taxon>Bacteria</taxon>
        <taxon>Bacillati</taxon>
        <taxon>Bacillota</taxon>
        <taxon>Bacilli</taxon>
        <taxon>Bacillales</taxon>
        <taxon>Anoxybacillaceae</taxon>
        <taxon>Anoxybacteroides</taxon>
    </lineage>
</organism>
<protein>
    <recommendedName>
        <fullName evidence="3">IDEAL domain-containing protein</fullName>
    </recommendedName>
</protein>
<name>A0ABD5IQQ5_9BACL</name>
<evidence type="ECO:0000313" key="1">
    <source>
        <dbReference type="EMBL" id="MED5050617.1"/>
    </source>
</evidence>
<accession>A0ABD5IQQ5</accession>
<dbReference type="AlphaFoldDB" id="A0ABD5IQQ5"/>
<dbReference type="RefSeq" id="WP_328216766.1">
    <property type="nucleotide sequence ID" value="NZ_JARTLI010000002.1"/>
</dbReference>
<sequence>MFRVGDWVYLNVPRSYMKGALGYVDEVDDRGFGYMVEFLRDKQGRRMKKRVHCFRDELALASEEVTKEDYESIIDLALATRDFGWCRELHSKMREEKKV</sequence>